<sequence length="828" mass="93877">MDSINTCCDQWKNKYLKAQESRNALRQAVKFLEQKINEIQSHNNNNNVCAVKIESGEKLEELNVGVPAEKNEFCSFKSRIVPSVHRGCDGGTRDGNENEKVLYFQACIAEKDKEICSLKELLETEKRRVDSKRKRAVETWKLLEQEKNKGAQIARITAEKAEGYRVHIDQLEKQWKTKYLKAQESRNALRQAVKFLEHKVNETEARNNNVCVVNIETSVENNELCSFKPRIVTSVHRGCDGNVRDGDENEKVLGVQACIAEKDKEICRLKELLQIEKRRVDSKRKKAAETWKLLEQEKNKGAQIERIKAEKAEGYRVHIGQLEKQVSEAKQKLKSEMSAFKAATRRYECKKRMILAEKRKAELGMVKANQKLEEVEKHKAIEMVKLEQQKALAEDNWNKFLKEKCRADQMSQQLEEDKRTIEDLKRKMHELSSLGKHTVMDADISVKAQSSQCSKVNHLNNNLTVEKLRAKYTKQKYKFEASCYSILGHKLGSLKIGLVQLLQRFDVLDASFFPVSGSTRDQTKFFDVDNVGLVVTVLKSLVMLLEDESLSDVTAPCLPSINQPHNEFCTSASCPFLEGTESINAIACLLLEEIKNCWPQGMKQVDLSDSGLMPGNDNVGQWSNWEADQCATNKNNVVSGCLKKCLVSDTRPHALKNASLCHLSDILSLVELVANKMSWHWTNARLVPQLLNMLDTCVEEKIAVAISVLLGQLGRIGVDSGGYEDRGVENMRCNLYAYLCRISSMKAGFSLQIATANTLFLLLPHGFETLFHTNISLSAYSKSVSDSVETLRMWFFGLGKDQQILLSGILTQTDVYNKRNLSVLSHLK</sequence>
<accession>A0ACB0IQI2</accession>
<proteinExistence type="predicted"/>
<protein>
    <submittedName>
        <fullName evidence="1">Uncharacterized protein</fullName>
    </submittedName>
</protein>
<comment type="caution">
    <text evidence="1">The sequence shown here is derived from an EMBL/GenBank/DDBJ whole genome shotgun (WGS) entry which is preliminary data.</text>
</comment>
<dbReference type="Proteomes" id="UP001177021">
    <property type="component" value="Unassembled WGS sequence"/>
</dbReference>
<organism evidence="1 2">
    <name type="scientific">Trifolium pratense</name>
    <name type="common">Red clover</name>
    <dbReference type="NCBI Taxonomy" id="57577"/>
    <lineage>
        <taxon>Eukaryota</taxon>
        <taxon>Viridiplantae</taxon>
        <taxon>Streptophyta</taxon>
        <taxon>Embryophyta</taxon>
        <taxon>Tracheophyta</taxon>
        <taxon>Spermatophyta</taxon>
        <taxon>Magnoliopsida</taxon>
        <taxon>eudicotyledons</taxon>
        <taxon>Gunneridae</taxon>
        <taxon>Pentapetalae</taxon>
        <taxon>rosids</taxon>
        <taxon>fabids</taxon>
        <taxon>Fabales</taxon>
        <taxon>Fabaceae</taxon>
        <taxon>Papilionoideae</taxon>
        <taxon>50 kb inversion clade</taxon>
        <taxon>NPAAA clade</taxon>
        <taxon>Hologalegina</taxon>
        <taxon>IRL clade</taxon>
        <taxon>Trifolieae</taxon>
        <taxon>Trifolium</taxon>
    </lineage>
</organism>
<gene>
    <name evidence="1" type="ORF">MILVUS5_LOCUS5169</name>
</gene>
<dbReference type="EMBL" id="CASHSV030000002">
    <property type="protein sequence ID" value="CAJ2634201.1"/>
    <property type="molecule type" value="Genomic_DNA"/>
</dbReference>
<evidence type="ECO:0000313" key="2">
    <source>
        <dbReference type="Proteomes" id="UP001177021"/>
    </source>
</evidence>
<keyword evidence="2" id="KW-1185">Reference proteome</keyword>
<reference evidence="1" key="1">
    <citation type="submission" date="2023-10" db="EMBL/GenBank/DDBJ databases">
        <authorList>
            <person name="Rodriguez Cubillos JULIANA M."/>
            <person name="De Vega J."/>
        </authorList>
    </citation>
    <scope>NUCLEOTIDE SEQUENCE</scope>
</reference>
<evidence type="ECO:0000313" key="1">
    <source>
        <dbReference type="EMBL" id="CAJ2634201.1"/>
    </source>
</evidence>
<name>A0ACB0IQI2_TRIPR</name>